<dbReference type="InterPro" id="IPR014862">
    <property type="entry name" value="TrwC"/>
</dbReference>
<dbReference type="CDD" id="cd18809">
    <property type="entry name" value="SF1_C_RecD"/>
    <property type="match status" value="1"/>
</dbReference>
<feature type="region of interest" description="Disordered" evidence="1">
    <location>
        <begin position="1179"/>
        <end position="1210"/>
    </location>
</feature>
<feature type="compositionally biased region" description="Basic and acidic residues" evidence="1">
    <location>
        <begin position="1096"/>
        <end position="1112"/>
    </location>
</feature>
<sequence>MSVHRLSAGAGYQYLLKHTASGDCDRTGATPLTVYYTETGNPPGRWLGAGLTGLAGGIGIEAGARVTQEAMANLFGAGRDPITAVVLGKAYPVFAPASERIAARVAELPDQMGAVERQGAIETITRVELAKPARSAVAGFDLTFTVQKSASTLWALGDTPTQEAVLDSHRAAVDQAIAFLEDTALFTRTGTRSCAQVPTRGLIAAAFDHWDTRTGDPNIHTHVVVANKVQGPDGAWRAVDSRALHHAVVSISEVYDNLFADELARRLPVSWGWRHRGPRRTPAFEVTGISDDLLATFSTRSTQIDQAMTTAMAQFIATHGRGPNRIETTRLRQVVTRATRPNKHVRNLADLFTAWRRRGQVATGRTPEELVAAAMTTSRVRPLTSTQVSGDVVGRLATETLEQVITRRSTWTRANVLAEAARTTRGLRMATPTDRHALHARVVDAVLERCVNLAAPELFTVPATYQRPDGTPVFSRPAEDKYTDLRVLDAETRLIAATKTTGAPVARRTAAHEVTCSPVTVAHGRGQVLLATDQADAVTAIATSGRRVDVLVGPAGTGKTTTLLALRRTWEKTHGPGSVIGLAPSATAAGELADALGVTCENTAKWIYESAGPGNVQRAALIDELTAMATGLHPRTGAAQGAHIATAVTALPAQTRTWTLHSGQLLIIDEASLAGTFTLDTLVAQATDADAKVLLVGDHAQLSAVDAGGAFGLLAEHGHPTMLTSLWRFTHRWEAHTTRLLRVGNPHALDAYAEHDRISTGPSEAMLEDAYTSWQTSEADGHTAILLAPDSHAVQALNTRAHTDRVTDHLVAPTGVTTEAGVTIGAGDRIITRRNARHLHVAGGGYVRNGDLWDVTLTHPDGSLTATQTTRNPNRADLDGAGADTARVVHLTSTYVAEHVDLGYATTTHRAQGITVDHAHVLAAPRMTRENLYVAMTRGRAVNHVYVATDLLDPMCDDLPDPHGAPAGRDVLERILATPGAELSATQTTARNLDEASSLARLEPIRQTLAADAATRHWIQTLPHCELTPTQVHAIDSSPARGPLITALRHGENAGHPMRDVLTRLVATRPLSDPNPAGDIAAVLHQQVTAWLDAQSEARHPTSAAHDHRPEPVDPADPAADAIAQIDALISGRITNLADVAIATRPGWLRPLGDLPDPGPARAAWTRQIAAIAAHYDLTGAPHEPTAPPTPTALSEPLPTNPDTTWSLTR</sequence>
<name>A0A1J5RGZ1_9ZZZZ</name>
<dbReference type="Pfam" id="PF13604">
    <property type="entry name" value="AAA_30"/>
    <property type="match status" value="1"/>
</dbReference>
<proteinExistence type="predicted"/>
<dbReference type="EMBL" id="MLJW01000181">
    <property type="protein sequence ID" value="OIQ94690.1"/>
    <property type="molecule type" value="Genomic_DNA"/>
</dbReference>
<dbReference type="InterPro" id="IPR027417">
    <property type="entry name" value="P-loop_NTPase"/>
</dbReference>
<feature type="region of interest" description="Disordered" evidence="1">
    <location>
        <begin position="1096"/>
        <end position="1117"/>
    </location>
</feature>
<reference evidence="3" key="1">
    <citation type="submission" date="2016-10" db="EMBL/GenBank/DDBJ databases">
        <title>Sequence of Gallionella enrichment culture.</title>
        <authorList>
            <person name="Poehlein A."/>
            <person name="Muehling M."/>
            <person name="Daniel R."/>
        </authorList>
    </citation>
    <scope>NUCLEOTIDE SEQUENCE</scope>
</reference>
<feature type="domain" description="TrwC relaxase" evidence="2">
    <location>
        <begin position="8"/>
        <end position="358"/>
    </location>
</feature>
<evidence type="ECO:0000256" key="1">
    <source>
        <dbReference type="SAM" id="MobiDB-lite"/>
    </source>
</evidence>
<dbReference type="SUPFAM" id="SSF55464">
    <property type="entry name" value="Origin of replication-binding domain, RBD-like"/>
    <property type="match status" value="1"/>
</dbReference>
<dbReference type="InterPro" id="IPR050534">
    <property type="entry name" value="Coronavir_polyprotein_1ab"/>
</dbReference>
<gene>
    <name evidence="3" type="primary">traI_3</name>
    <name evidence="3" type="ORF">GALL_233480</name>
</gene>
<evidence type="ECO:0000313" key="3">
    <source>
        <dbReference type="EMBL" id="OIQ94690.1"/>
    </source>
</evidence>
<organism evidence="3">
    <name type="scientific">mine drainage metagenome</name>
    <dbReference type="NCBI Taxonomy" id="410659"/>
    <lineage>
        <taxon>unclassified sequences</taxon>
        <taxon>metagenomes</taxon>
        <taxon>ecological metagenomes</taxon>
    </lineage>
</organism>
<dbReference type="PANTHER" id="PTHR43788">
    <property type="entry name" value="DNA2/NAM7 HELICASE FAMILY MEMBER"/>
    <property type="match status" value="1"/>
</dbReference>
<comment type="caution">
    <text evidence="3">The sequence shown here is derived from an EMBL/GenBank/DDBJ whole genome shotgun (WGS) entry which is preliminary data.</text>
</comment>
<dbReference type="SUPFAM" id="SSF52540">
    <property type="entry name" value="P-loop containing nucleoside triphosphate hydrolases"/>
    <property type="match status" value="2"/>
</dbReference>
<dbReference type="NCBIfam" id="NF041492">
    <property type="entry name" value="MobF"/>
    <property type="match status" value="1"/>
</dbReference>
<protein>
    <submittedName>
        <fullName evidence="3">Multifunctional conjugation protein TraI</fullName>
    </submittedName>
</protein>
<evidence type="ECO:0000259" key="2">
    <source>
        <dbReference type="Pfam" id="PF08751"/>
    </source>
</evidence>
<dbReference type="Gene3D" id="3.40.50.300">
    <property type="entry name" value="P-loop containing nucleotide triphosphate hydrolases"/>
    <property type="match status" value="2"/>
</dbReference>
<dbReference type="Pfam" id="PF08751">
    <property type="entry name" value="TrwC"/>
    <property type="match status" value="1"/>
</dbReference>
<feature type="compositionally biased region" description="Polar residues" evidence="1">
    <location>
        <begin position="1201"/>
        <end position="1210"/>
    </location>
</feature>
<dbReference type="AlphaFoldDB" id="A0A1J5RGZ1"/>
<accession>A0A1J5RGZ1</accession>